<sequence length="609" mass="67993">MTDGRLTEAADDCETSLNNQALVDDRHSNISRDKRQLRLCVLTYSVTFCEDGECLMPGGRASASEKAYKVRWTHNHPSHPSVARPSGGHVIFDQSQGNFFFYPSIRCAAARLLPSRPGEPHSIPDFRSWEPCRLTPLVGEFSRESPIFPGLTFRECSIPLRWLTSTNEIKLRDVKLQPYTNHGLDEPTITFVYRWDLRREDGRVHCEICAADISKHPAILRTRVAYTCRPPASGPPSTRRLWPPEYEESLNDYAINLSSLKMADFRHVLSVPQVCGIFTVFFLHLTLHGCTVADGDEIYDFKHGRIPRDLQNSPWPPEEDSICIRNRCGELCSRRSSVALCRNSVKATLPKHMEVYPAQGHLRCWMLDGLGNGLHVGSPGFREKSYAEAKTSISYVHTGSLPLAVGRMSFMRREYVTASTLENMVHSQDIGEANRVRFPAGLPLPPGSSHVKVVLDNATGRQLFLGELPFPPPLNSGAAPYSPHTSPSSALKASVLRAAQITPLHSSKGTKETFIAMVSRVVVSFSIRGKCWWRDLGGYNYNVIYATVSLYAGQLPLVMSGHAVTVFLLVQITCSQTIGARCTVHKRMLANSSHPREPRHAVYTAFRHT</sequence>
<reference evidence="1 2" key="1">
    <citation type="submission" date="2023-02" db="EMBL/GenBank/DDBJ databases">
        <title>LHISI_Scaffold_Assembly.</title>
        <authorList>
            <person name="Stuart O.P."/>
            <person name="Cleave R."/>
            <person name="Magrath M.J.L."/>
            <person name="Mikheyev A.S."/>
        </authorList>
    </citation>
    <scope>NUCLEOTIDE SEQUENCE [LARGE SCALE GENOMIC DNA]</scope>
    <source>
        <strain evidence="1">Daus_M_001</strain>
        <tissue evidence="1">Leg muscle</tissue>
    </source>
</reference>
<dbReference type="Proteomes" id="UP001159363">
    <property type="component" value="Chromosome 3"/>
</dbReference>
<proteinExistence type="predicted"/>
<protein>
    <submittedName>
        <fullName evidence="1">Uncharacterized protein</fullName>
    </submittedName>
</protein>
<dbReference type="EMBL" id="JARBHB010000003">
    <property type="protein sequence ID" value="KAJ8888257.1"/>
    <property type="molecule type" value="Genomic_DNA"/>
</dbReference>
<evidence type="ECO:0000313" key="1">
    <source>
        <dbReference type="EMBL" id="KAJ8888257.1"/>
    </source>
</evidence>
<gene>
    <name evidence="1" type="ORF">PR048_007744</name>
</gene>
<comment type="caution">
    <text evidence="1">The sequence shown here is derived from an EMBL/GenBank/DDBJ whole genome shotgun (WGS) entry which is preliminary data.</text>
</comment>
<evidence type="ECO:0000313" key="2">
    <source>
        <dbReference type="Proteomes" id="UP001159363"/>
    </source>
</evidence>
<organism evidence="1 2">
    <name type="scientific">Dryococelus australis</name>
    <dbReference type="NCBI Taxonomy" id="614101"/>
    <lineage>
        <taxon>Eukaryota</taxon>
        <taxon>Metazoa</taxon>
        <taxon>Ecdysozoa</taxon>
        <taxon>Arthropoda</taxon>
        <taxon>Hexapoda</taxon>
        <taxon>Insecta</taxon>
        <taxon>Pterygota</taxon>
        <taxon>Neoptera</taxon>
        <taxon>Polyneoptera</taxon>
        <taxon>Phasmatodea</taxon>
        <taxon>Verophasmatodea</taxon>
        <taxon>Anareolatae</taxon>
        <taxon>Phasmatidae</taxon>
        <taxon>Eurycanthinae</taxon>
        <taxon>Dryococelus</taxon>
    </lineage>
</organism>
<name>A0ABQ9HV42_9NEOP</name>
<keyword evidence="2" id="KW-1185">Reference proteome</keyword>
<accession>A0ABQ9HV42</accession>